<keyword evidence="6" id="KW-0378">Hydrolase</keyword>
<dbReference type="EMBL" id="RQFT01000017">
    <property type="protein sequence ID" value="TGL01115.1"/>
    <property type="molecule type" value="Genomic_DNA"/>
</dbReference>
<evidence type="ECO:0000256" key="6">
    <source>
        <dbReference type="ARBA" id="ARBA00022801"/>
    </source>
</evidence>
<dbReference type="EC" id="5.6.2.4" evidence="12"/>
<name>A0A7I0HM70_9LEPT</name>
<dbReference type="InterPro" id="IPR014001">
    <property type="entry name" value="Helicase_ATP-bd"/>
</dbReference>
<keyword evidence="4" id="KW-0479">Metal-binding</keyword>
<dbReference type="PROSITE" id="PS51192">
    <property type="entry name" value="HELICASE_ATP_BIND_1"/>
    <property type="match status" value="1"/>
</dbReference>
<evidence type="ECO:0000256" key="7">
    <source>
        <dbReference type="ARBA" id="ARBA00022806"/>
    </source>
</evidence>
<evidence type="ECO:0000256" key="10">
    <source>
        <dbReference type="ARBA" id="ARBA00023235"/>
    </source>
</evidence>
<dbReference type="GO" id="GO:0005524">
    <property type="term" value="F:ATP binding"/>
    <property type="evidence" value="ECO:0007669"/>
    <property type="project" value="UniProtKB-KW"/>
</dbReference>
<dbReference type="InterPro" id="IPR036388">
    <property type="entry name" value="WH-like_DNA-bd_sf"/>
</dbReference>
<evidence type="ECO:0000256" key="15">
    <source>
        <dbReference type="SAM" id="MobiDB-lite"/>
    </source>
</evidence>
<dbReference type="SMART" id="SM00490">
    <property type="entry name" value="HELICc"/>
    <property type="match status" value="1"/>
</dbReference>
<dbReference type="GO" id="GO:0003677">
    <property type="term" value="F:DNA binding"/>
    <property type="evidence" value="ECO:0007669"/>
    <property type="project" value="UniProtKB-KW"/>
</dbReference>
<dbReference type="SUPFAM" id="SSF52540">
    <property type="entry name" value="P-loop containing nucleoside triphosphate hydrolases"/>
    <property type="match status" value="1"/>
</dbReference>
<dbReference type="InterPro" id="IPR001650">
    <property type="entry name" value="Helicase_C-like"/>
</dbReference>
<organism evidence="19 20">
    <name type="scientific">Leptospira bouyouniensis</name>
    <dbReference type="NCBI Taxonomy" id="2484911"/>
    <lineage>
        <taxon>Bacteria</taxon>
        <taxon>Pseudomonadati</taxon>
        <taxon>Spirochaetota</taxon>
        <taxon>Spirochaetia</taxon>
        <taxon>Leptospirales</taxon>
        <taxon>Leptospiraceae</taxon>
        <taxon>Leptospira</taxon>
    </lineage>
</organism>
<gene>
    <name evidence="19" type="ORF">EHQ43_18690</name>
</gene>
<keyword evidence="10" id="KW-0413">Isomerase</keyword>
<evidence type="ECO:0000256" key="4">
    <source>
        <dbReference type="ARBA" id="ARBA00022723"/>
    </source>
</evidence>
<dbReference type="PANTHER" id="PTHR13710">
    <property type="entry name" value="DNA HELICASE RECQ FAMILY MEMBER"/>
    <property type="match status" value="1"/>
</dbReference>
<dbReference type="GO" id="GO:0006310">
    <property type="term" value="P:DNA recombination"/>
    <property type="evidence" value="ECO:0007669"/>
    <property type="project" value="InterPro"/>
</dbReference>
<dbReference type="Gene3D" id="1.10.150.80">
    <property type="entry name" value="HRDC domain"/>
    <property type="match status" value="1"/>
</dbReference>
<comment type="similarity">
    <text evidence="3">Belongs to the helicase family. RecQ subfamily.</text>
</comment>
<dbReference type="GO" id="GO:0009378">
    <property type="term" value="F:four-way junction helicase activity"/>
    <property type="evidence" value="ECO:0007669"/>
    <property type="project" value="TreeGrafter"/>
</dbReference>
<dbReference type="CDD" id="cd17920">
    <property type="entry name" value="DEXHc_RecQ"/>
    <property type="match status" value="1"/>
</dbReference>
<dbReference type="Pfam" id="PF16124">
    <property type="entry name" value="RecQ_Zn_bind"/>
    <property type="match status" value="1"/>
</dbReference>
<dbReference type="RefSeq" id="WP_135772014.1">
    <property type="nucleotide sequence ID" value="NZ_RQFT01000017.1"/>
</dbReference>
<evidence type="ECO:0000256" key="2">
    <source>
        <dbReference type="ARBA" id="ARBA00001947"/>
    </source>
</evidence>
<protein>
    <recommendedName>
        <fullName evidence="13">ATP-dependent DNA helicase RecQ</fullName>
        <ecNumber evidence="12">5.6.2.4</ecNumber>
    </recommendedName>
    <alternativeName>
        <fullName evidence="14">DNA 3'-5' helicase RecQ</fullName>
    </alternativeName>
</protein>
<keyword evidence="9" id="KW-0238">DNA-binding</keyword>
<dbReference type="InterPro" id="IPR036390">
    <property type="entry name" value="WH_DNA-bd_sf"/>
</dbReference>
<evidence type="ECO:0000256" key="8">
    <source>
        <dbReference type="ARBA" id="ARBA00022840"/>
    </source>
</evidence>
<evidence type="ECO:0000256" key="9">
    <source>
        <dbReference type="ARBA" id="ARBA00023125"/>
    </source>
</evidence>
<evidence type="ECO:0000259" key="16">
    <source>
        <dbReference type="PROSITE" id="PS50967"/>
    </source>
</evidence>
<proteinExistence type="inferred from homology"/>
<dbReference type="Pfam" id="PF00270">
    <property type="entry name" value="DEAD"/>
    <property type="match status" value="1"/>
</dbReference>
<dbReference type="PANTHER" id="PTHR13710:SF105">
    <property type="entry name" value="ATP-DEPENDENT DNA HELICASE Q1"/>
    <property type="match status" value="1"/>
</dbReference>
<keyword evidence="8" id="KW-0067">ATP-binding</keyword>
<dbReference type="SUPFAM" id="SSF46785">
    <property type="entry name" value="Winged helix' DNA-binding domain"/>
    <property type="match status" value="1"/>
</dbReference>
<dbReference type="Pfam" id="PF00570">
    <property type="entry name" value="HRDC"/>
    <property type="match status" value="1"/>
</dbReference>
<evidence type="ECO:0000313" key="19">
    <source>
        <dbReference type="EMBL" id="TGL01115.1"/>
    </source>
</evidence>
<evidence type="ECO:0000256" key="13">
    <source>
        <dbReference type="ARBA" id="ARBA00044535"/>
    </source>
</evidence>
<dbReference type="GO" id="GO:0043138">
    <property type="term" value="F:3'-5' DNA helicase activity"/>
    <property type="evidence" value="ECO:0007669"/>
    <property type="project" value="UniProtKB-EC"/>
</dbReference>
<sequence>MENLIVDPFLFTKNLRVTLDLLSELKTKFGFSEFRPGQRDAITSVLDGRDTLAILPTGAGKSLIYQLPAAIQKDKLTLVISPLIALMKDQTESLLAKGIPAAFCNSTQDEVEQMTILSQAVRGEIRVLLVSPERALSNGFLRILREMNLFALVVDEAHCVSQWGHDFRPEYRQIHVLREKHPNPHFPILALTATATEKVQTDVQASLGMRSPNVVLSTFFRPNLKFSVEYPSQEREKVDRLMELLEPWKDGTKFPGRAIVYCATRKKTDEVYELLKDFGFSVGKYHAGRTDGIRERTQNAYTSGKVPILVATNAFGMGMDQPDVRLVVHYQVPASLEAYYQEAGRAGRDNQNSECVLFYKSGDVATQMFMLSKETNFKGGDTLLKYIKEYANNEICRQVQLCSYFGETISPCGKCDICTETGVSVNRNKFITSEKVKLQKKNEKREHPLSEWEEETIQNFLKEHPAVFGKNIIAKTLVGKRTKDVLRYRMERNPFHGKLEGIPEEAVVAKLETWVEEKKVLVAGAKYPKLYLPNFSKTKVKLSASSNSNEADSKNSKPKKVPSLNSQILKELMNYRDRKARQLKWKKFMVFQNPVLKRIAERKPKNLSELEATKGVGPAKVERFGNDIIEILAKWD</sequence>
<keyword evidence="7 19" id="KW-0347">Helicase</keyword>
<dbReference type="InterPro" id="IPR011545">
    <property type="entry name" value="DEAD/DEAH_box_helicase_dom"/>
</dbReference>
<dbReference type="FunFam" id="3.40.50.300:FF:001389">
    <property type="entry name" value="ATP-dependent DNA helicase RecQ"/>
    <property type="match status" value="1"/>
</dbReference>
<dbReference type="Gene3D" id="1.10.10.10">
    <property type="entry name" value="Winged helix-like DNA-binding domain superfamily/Winged helix DNA-binding domain"/>
    <property type="match status" value="1"/>
</dbReference>
<dbReference type="GO" id="GO:0006281">
    <property type="term" value="P:DNA repair"/>
    <property type="evidence" value="ECO:0007669"/>
    <property type="project" value="TreeGrafter"/>
</dbReference>
<dbReference type="NCBIfam" id="TIGR00614">
    <property type="entry name" value="recQ_fam"/>
    <property type="match status" value="1"/>
</dbReference>
<evidence type="ECO:0000259" key="18">
    <source>
        <dbReference type="PROSITE" id="PS51194"/>
    </source>
</evidence>
<evidence type="ECO:0000259" key="17">
    <source>
        <dbReference type="PROSITE" id="PS51192"/>
    </source>
</evidence>
<dbReference type="GO" id="GO:0016787">
    <property type="term" value="F:hydrolase activity"/>
    <property type="evidence" value="ECO:0007669"/>
    <property type="project" value="UniProtKB-KW"/>
</dbReference>
<evidence type="ECO:0000256" key="5">
    <source>
        <dbReference type="ARBA" id="ARBA00022741"/>
    </source>
</evidence>
<dbReference type="InterPro" id="IPR027417">
    <property type="entry name" value="P-loop_NTPase"/>
</dbReference>
<dbReference type="InterPro" id="IPR044876">
    <property type="entry name" value="HRDC_dom_sf"/>
</dbReference>
<feature type="domain" description="Helicase ATP-binding" evidence="17">
    <location>
        <begin position="42"/>
        <end position="213"/>
    </location>
</feature>
<dbReference type="GO" id="GO:0043590">
    <property type="term" value="C:bacterial nucleoid"/>
    <property type="evidence" value="ECO:0007669"/>
    <property type="project" value="TreeGrafter"/>
</dbReference>
<dbReference type="AlphaFoldDB" id="A0A7I0HM70"/>
<dbReference type="SMART" id="SM00487">
    <property type="entry name" value="DEXDc"/>
    <property type="match status" value="1"/>
</dbReference>
<dbReference type="PROSITE" id="PS50967">
    <property type="entry name" value="HRDC"/>
    <property type="match status" value="1"/>
</dbReference>
<dbReference type="Gene3D" id="3.40.50.300">
    <property type="entry name" value="P-loop containing nucleotide triphosphate hydrolases"/>
    <property type="match status" value="2"/>
</dbReference>
<feature type="region of interest" description="Disordered" evidence="15">
    <location>
        <begin position="544"/>
        <end position="563"/>
    </location>
</feature>
<dbReference type="GO" id="GO:0030894">
    <property type="term" value="C:replisome"/>
    <property type="evidence" value="ECO:0007669"/>
    <property type="project" value="TreeGrafter"/>
</dbReference>
<dbReference type="InterPro" id="IPR004589">
    <property type="entry name" value="DNA_helicase_ATP-dep_RecQ"/>
</dbReference>
<dbReference type="PROSITE" id="PS51194">
    <property type="entry name" value="HELICASE_CTER"/>
    <property type="match status" value="1"/>
</dbReference>
<dbReference type="GO" id="GO:0005737">
    <property type="term" value="C:cytoplasm"/>
    <property type="evidence" value="ECO:0007669"/>
    <property type="project" value="TreeGrafter"/>
</dbReference>
<comment type="catalytic activity">
    <reaction evidence="11">
        <text>Couples ATP hydrolysis with the unwinding of duplex DNA by translocating in the 3'-5' direction.</text>
        <dbReference type="EC" id="5.6.2.4"/>
    </reaction>
</comment>
<dbReference type="Pfam" id="PF00271">
    <property type="entry name" value="Helicase_C"/>
    <property type="match status" value="1"/>
</dbReference>
<dbReference type="InterPro" id="IPR010997">
    <property type="entry name" value="HRDC-like_sf"/>
</dbReference>
<feature type="domain" description="Helicase C-terminal" evidence="18">
    <location>
        <begin position="237"/>
        <end position="391"/>
    </location>
</feature>
<evidence type="ECO:0000256" key="1">
    <source>
        <dbReference type="ARBA" id="ARBA00001946"/>
    </source>
</evidence>
<evidence type="ECO:0000256" key="3">
    <source>
        <dbReference type="ARBA" id="ARBA00005446"/>
    </source>
</evidence>
<evidence type="ECO:0000256" key="12">
    <source>
        <dbReference type="ARBA" id="ARBA00034808"/>
    </source>
</evidence>
<reference evidence="19 20" key="1">
    <citation type="journal article" date="2019" name="PLoS Negl. Trop. Dis.">
        <title>Revisiting the worldwide diversity of Leptospira species in the environment.</title>
        <authorList>
            <person name="Vincent A.T."/>
            <person name="Schiettekatte O."/>
            <person name="Bourhy P."/>
            <person name="Veyrier F.J."/>
            <person name="Picardeau M."/>
        </authorList>
    </citation>
    <scope>NUCLEOTIDE SEQUENCE [LARGE SCALE GENOMIC DNA]</scope>
    <source>
        <strain evidence="19 20">201800273</strain>
    </source>
</reference>
<comment type="cofactor">
    <cofactor evidence="1">
        <name>Mg(2+)</name>
        <dbReference type="ChEBI" id="CHEBI:18420"/>
    </cofactor>
</comment>
<evidence type="ECO:0000256" key="11">
    <source>
        <dbReference type="ARBA" id="ARBA00034617"/>
    </source>
</evidence>
<evidence type="ECO:0000256" key="14">
    <source>
        <dbReference type="ARBA" id="ARBA00044550"/>
    </source>
</evidence>
<comment type="cofactor">
    <cofactor evidence="2">
        <name>Zn(2+)</name>
        <dbReference type="ChEBI" id="CHEBI:29105"/>
    </cofactor>
</comment>
<keyword evidence="5" id="KW-0547">Nucleotide-binding</keyword>
<dbReference type="InterPro" id="IPR002121">
    <property type="entry name" value="HRDC_dom"/>
</dbReference>
<comment type="caution">
    <text evidence="19">The sequence shown here is derived from an EMBL/GenBank/DDBJ whole genome shotgun (WGS) entry which is preliminary data.</text>
</comment>
<dbReference type="SUPFAM" id="SSF47819">
    <property type="entry name" value="HRDC-like"/>
    <property type="match status" value="1"/>
</dbReference>
<accession>A0A7I0HM70</accession>
<dbReference type="InterPro" id="IPR032284">
    <property type="entry name" value="RecQ_Zn-bd"/>
</dbReference>
<dbReference type="GO" id="GO:0046872">
    <property type="term" value="F:metal ion binding"/>
    <property type="evidence" value="ECO:0007669"/>
    <property type="project" value="UniProtKB-KW"/>
</dbReference>
<feature type="domain" description="HRDC" evidence="16">
    <location>
        <begin position="562"/>
        <end position="636"/>
    </location>
</feature>
<evidence type="ECO:0000313" key="20">
    <source>
        <dbReference type="Proteomes" id="UP000297641"/>
    </source>
</evidence>
<dbReference type="Proteomes" id="UP000297641">
    <property type="component" value="Unassembled WGS sequence"/>
</dbReference>